<keyword evidence="2" id="KW-0547">Nucleotide-binding</keyword>
<dbReference type="EMBL" id="LCLV01000010">
    <property type="protein sequence ID" value="KKU23640.1"/>
    <property type="molecule type" value="Genomic_DNA"/>
</dbReference>
<name>A0A0G1RRW6_9BACT</name>
<feature type="domain" description="Fido" evidence="4">
    <location>
        <begin position="97"/>
        <end position="252"/>
    </location>
</feature>
<dbReference type="PROSITE" id="PS51459">
    <property type="entry name" value="FIDO"/>
    <property type="match status" value="1"/>
</dbReference>
<dbReference type="InterPro" id="IPR040198">
    <property type="entry name" value="Fido_containing"/>
</dbReference>
<dbReference type="PANTHER" id="PTHR13504">
    <property type="entry name" value="FIDO DOMAIN-CONTAINING PROTEIN DDB_G0283145"/>
    <property type="match status" value="1"/>
</dbReference>
<feature type="site" description="Important for autoinhibition of adenylyltransferase activity" evidence="3">
    <location>
        <position position="55"/>
    </location>
</feature>
<feature type="binding site" evidence="2">
    <location>
        <begin position="186"/>
        <end position="193"/>
    </location>
    <ligand>
        <name>ATP</name>
        <dbReference type="ChEBI" id="CHEBI:30616"/>
    </ligand>
</feature>
<evidence type="ECO:0000313" key="5">
    <source>
        <dbReference type="EMBL" id="KKU23640.1"/>
    </source>
</evidence>
<dbReference type="SUPFAM" id="SSF140931">
    <property type="entry name" value="Fic-like"/>
    <property type="match status" value="1"/>
</dbReference>
<dbReference type="Proteomes" id="UP000034643">
    <property type="component" value="Unassembled WGS sequence"/>
</dbReference>
<dbReference type="InterPro" id="IPR036597">
    <property type="entry name" value="Fido-like_dom_sf"/>
</dbReference>
<evidence type="ECO:0000313" key="6">
    <source>
        <dbReference type="Proteomes" id="UP000034643"/>
    </source>
</evidence>
<dbReference type="GO" id="GO:0005524">
    <property type="term" value="F:ATP binding"/>
    <property type="evidence" value="ECO:0007669"/>
    <property type="project" value="UniProtKB-KW"/>
</dbReference>
<evidence type="ECO:0000256" key="3">
    <source>
        <dbReference type="PIRSR" id="PIRSR640198-3"/>
    </source>
</evidence>
<sequence length="336" mass="38329">MFIPKYTITNRLLSSIKRISTIVNNLNSRRFPNLILANLERIAREVSSYASTSIEGNPLPLTEVKKILKSTPAHIRESEKEVLNYNQKKLGQDSINFSLDLILGIHKQVMAGLLPDFETGSLRQKPVVVSNPRTGQVAYLPPDAKDVKQLISGLTDFVKNNKNIIDPLILAGIFHKQFVLIHPFLDGNGRTTRLATKVLLAEMGLNTFNLFSFENYYNKNVARYFETVGEKGNYYDLVNQIDFTAWLEYFTEGIIDELLRVQKILPKVATSPSTELQEHHRKLLKFIRKKGFIKDSDYAKLAHRAKATRALDFRKLINMGLIKRKGKGKATYYITQ</sequence>
<feature type="active site" evidence="1">
    <location>
        <position position="182"/>
    </location>
</feature>
<proteinExistence type="predicted"/>
<dbReference type="Gene3D" id="1.10.3290.10">
    <property type="entry name" value="Fido-like domain"/>
    <property type="match status" value="1"/>
</dbReference>
<organism evidence="5 6">
    <name type="scientific">Candidatus Woesebacteria bacterium GW2011_GWF1_46_13</name>
    <dbReference type="NCBI Taxonomy" id="1618602"/>
    <lineage>
        <taxon>Bacteria</taxon>
        <taxon>Candidatus Woeseibacteriota</taxon>
    </lineage>
</organism>
<dbReference type="Pfam" id="PF02661">
    <property type="entry name" value="Fic"/>
    <property type="match status" value="1"/>
</dbReference>
<accession>A0A0G1RRW6</accession>
<gene>
    <name evidence="5" type="ORF">UX34_C0010G0013</name>
</gene>
<dbReference type="AlphaFoldDB" id="A0A0G1RRW6"/>
<evidence type="ECO:0000256" key="2">
    <source>
        <dbReference type="PIRSR" id="PIRSR640198-2"/>
    </source>
</evidence>
<dbReference type="InterPro" id="IPR003812">
    <property type="entry name" value="Fido"/>
</dbReference>
<keyword evidence="2" id="KW-0067">ATP-binding</keyword>
<dbReference type="Gene3D" id="1.10.10.10">
    <property type="entry name" value="Winged helix-like DNA-binding domain superfamily/Winged helix DNA-binding domain"/>
    <property type="match status" value="1"/>
</dbReference>
<protein>
    <submittedName>
        <fullName evidence="5">Fic family protein</fullName>
    </submittedName>
</protein>
<evidence type="ECO:0000259" key="4">
    <source>
        <dbReference type="PROSITE" id="PS51459"/>
    </source>
</evidence>
<dbReference type="PANTHER" id="PTHR13504:SF38">
    <property type="entry name" value="FIDO DOMAIN-CONTAINING PROTEIN"/>
    <property type="match status" value="1"/>
</dbReference>
<comment type="caution">
    <text evidence="5">The sequence shown here is derived from an EMBL/GenBank/DDBJ whole genome shotgun (WGS) entry which is preliminary data.</text>
</comment>
<reference evidence="5 6" key="1">
    <citation type="journal article" date="2015" name="Nature">
        <title>rRNA introns, odd ribosomes, and small enigmatic genomes across a large radiation of phyla.</title>
        <authorList>
            <person name="Brown C.T."/>
            <person name="Hug L.A."/>
            <person name="Thomas B.C."/>
            <person name="Sharon I."/>
            <person name="Castelle C.J."/>
            <person name="Singh A."/>
            <person name="Wilkins M.J."/>
            <person name="Williams K.H."/>
            <person name="Banfield J.F."/>
        </authorList>
    </citation>
    <scope>NUCLEOTIDE SEQUENCE [LARGE SCALE GENOMIC DNA]</scope>
</reference>
<evidence type="ECO:0000256" key="1">
    <source>
        <dbReference type="PIRSR" id="PIRSR640198-1"/>
    </source>
</evidence>
<dbReference type="InterPro" id="IPR036388">
    <property type="entry name" value="WH-like_DNA-bd_sf"/>
</dbReference>